<dbReference type="InterPro" id="IPR008579">
    <property type="entry name" value="UGlyAH_Cupin_dom"/>
</dbReference>
<protein>
    <recommendedName>
        <fullName evidence="1">(S)-ureidoglycine aminohydrolase cupin domain-containing protein</fullName>
    </recommendedName>
</protein>
<dbReference type="Proteomes" id="UP000609879">
    <property type="component" value="Unassembled WGS sequence"/>
</dbReference>
<gene>
    <name evidence="2" type="ORF">Ade02nite_39600</name>
</gene>
<accession>A0ABQ3Y5Q1</accession>
<dbReference type="InterPro" id="IPR014710">
    <property type="entry name" value="RmlC-like_jellyroll"/>
</dbReference>
<sequence>MADVEVFPLAQVAVPHSRPAPADVVAGKPTLGTAPITTLGDTGVEVGLWEMTTGAVRDVEVDEVFVVLEGAATISVEGAAPIAIKAGDLVRLTAGTATVWEVTAPLRKLYVA</sequence>
<dbReference type="SUPFAM" id="SSF51182">
    <property type="entry name" value="RmlC-like cupins"/>
    <property type="match status" value="1"/>
</dbReference>
<dbReference type="PANTHER" id="PTHR40943:SF1">
    <property type="entry name" value="CYTOPLASMIC PROTEIN"/>
    <property type="match status" value="1"/>
</dbReference>
<comment type="caution">
    <text evidence="2">The sequence shown here is derived from an EMBL/GenBank/DDBJ whole genome shotgun (WGS) entry which is preliminary data.</text>
</comment>
<evidence type="ECO:0000313" key="2">
    <source>
        <dbReference type="EMBL" id="GID75319.1"/>
    </source>
</evidence>
<dbReference type="InterPro" id="IPR011051">
    <property type="entry name" value="RmlC_Cupin_sf"/>
</dbReference>
<dbReference type="EMBL" id="BOMI01000075">
    <property type="protein sequence ID" value="GID75319.1"/>
    <property type="molecule type" value="Genomic_DNA"/>
</dbReference>
<organism evidence="2 3">
    <name type="scientific">Paractinoplanes deccanensis</name>
    <dbReference type="NCBI Taxonomy" id="113561"/>
    <lineage>
        <taxon>Bacteria</taxon>
        <taxon>Bacillati</taxon>
        <taxon>Actinomycetota</taxon>
        <taxon>Actinomycetes</taxon>
        <taxon>Micromonosporales</taxon>
        <taxon>Micromonosporaceae</taxon>
        <taxon>Paractinoplanes</taxon>
    </lineage>
</organism>
<dbReference type="Pfam" id="PF05899">
    <property type="entry name" value="Cupin_3"/>
    <property type="match status" value="1"/>
</dbReference>
<evidence type="ECO:0000313" key="3">
    <source>
        <dbReference type="Proteomes" id="UP000609879"/>
    </source>
</evidence>
<dbReference type="Gene3D" id="2.60.120.10">
    <property type="entry name" value="Jelly Rolls"/>
    <property type="match status" value="1"/>
</dbReference>
<feature type="domain" description="(S)-ureidoglycine aminohydrolase cupin" evidence="1">
    <location>
        <begin position="44"/>
        <end position="110"/>
    </location>
</feature>
<proteinExistence type="predicted"/>
<keyword evidence="3" id="KW-1185">Reference proteome</keyword>
<reference evidence="2 3" key="1">
    <citation type="submission" date="2021-01" db="EMBL/GenBank/DDBJ databases">
        <title>Whole genome shotgun sequence of Actinoplanes deccanensis NBRC 13994.</title>
        <authorList>
            <person name="Komaki H."/>
            <person name="Tamura T."/>
        </authorList>
    </citation>
    <scope>NUCLEOTIDE SEQUENCE [LARGE SCALE GENOMIC DNA]</scope>
    <source>
        <strain evidence="2 3">NBRC 13994</strain>
    </source>
</reference>
<name>A0ABQ3Y5Q1_9ACTN</name>
<dbReference type="PANTHER" id="PTHR40943">
    <property type="entry name" value="CYTOPLASMIC PROTEIN-RELATED"/>
    <property type="match status" value="1"/>
</dbReference>
<dbReference type="RefSeq" id="WP_203765491.1">
    <property type="nucleotide sequence ID" value="NZ_BAAABO010000019.1"/>
</dbReference>
<evidence type="ECO:0000259" key="1">
    <source>
        <dbReference type="Pfam" id="PF05899"/>
    </source>
</evidence>